<accession>A0AAV5TSE5</accession>
<evidence type="ECO:0000313" key="3">
    <source>
        <dbReference type="Proteomes" id="UP001432027"/>
    </source>
</evidence>
<reference evidence="2" key="1">
    <citation type="submission" date="2023-10" db="EMBL/GenBank/DDBJ databases">
        <title>Genome assembly of Pristionchus species.</title>
        <authorList>
            <person name="Yoshida K."/>
            <person name="Sommer R.J."/>
        </authorList>
    </citation>
    <scope>NUCLEOTIDE SEQUENCE</scope>
    <source>
        <strain evidence="2">RS0144</strain>
    </source>
</reference>
<feature type="non-terminal residue" evidence="2">
    <location>
        <position position="1"/>
    </location>
</feature>
<dbReference type="InterPro" id="IPR019426">
    <property type="entry name" value="7TM_GPCR_serpentine_rcpt_Srv"/>
</dbReference>
<evidence type="ECO:0000256" key="1">
    <source>
        <dbReference type="SAM" id="Phobius"/>
    </source>
</evidence>
<feature type="transmembrane region" description="Helical" evidence="1">
    <location>
        <begin position="234"/>
        <end position="258"/>
    </location>
</feature>
<gene>
    <name evidence="2" type="ORF">PENTCL1PPCAC_19084</name>
</gene>
<dbReference type="Pfam" id="PF10323">
    <property type="entry name" value="7TM_GPCR_Srv"/>
    <property type="match status" value="1"/>
</dbReference>
<proteinExistence type="predicted"/>
<feature type="transmembrane region" description="Helical" evidence="1">
    <location>
        <begin position="40"/>
        <end position="58"/>
    </location>
</feature>
<keyword evidence="1" id="KW-0812">Transmembrane</keyword>
<organism evidence="2 3">
    <name type="scientific">Pristionchus entomophagus</name>
    <dbReference type="NCBI Taxonomy" id="358040"/>
    <lineage>
        <taxon>Eukaryota</taxon>
        <taxon>Metazoa</taxon>
        <taxon>Ecdysozoa</taxon>
        <taxon>Nematoda</taxon>
        <taxon>Chromadorea</taxon>
        <taxon>Rhabditida</taxon>
        <taxon>Rhabditina</taxon>
        <taxon>Diplogasteromorpha</taxon>
        <taxon>Diplogasteroidea</taxon>
        <taxon>Neodiplogasteridae</taxon>
        <taxon>Pristionchus</taxon>
    </lineage>
</organism>
<feature type="transmembrane region" description="Helical" evidence="1">
    <location>
        <begin position="192"/>
        <end position="214"/>
    </location>
</feature>
<evidence type="ECO:0008006" key="4">
    <source>
        <dbReference type="Google" id="ProtNLM"/>
    </source>
</evidence>
<name>A0AAV5TSE5_9BILA</name>
<dbReference type="PANTHER" id="PTHR31627">
    <property type="entry name" value="SERPENTINE RECEPTOR CLASS GAMMA-RELATED"/>
    <property type="match status" value="1"/>
</dbReference>
<feature type="transmembrane region" description="Helical" evidence="1">
    <location>
        <begin position="273"/>
        <end position="294"/>
    </location>
</feature>
<feature type="transmembrane region" description="Helical" evidence="1">
    <location>
        <begin position="143"/>
        <end position="163"/>
    </location>
</feature>
<dbReference type="PANTHER" id="PTHR31627:SF42">
    <property type="entry name" value="G_PROTEIN_RECEP_F1_2 DOMAIN-CONTAINING PROTEIN-RELATED"/>
    <property type="match status" value="1"/>
</dbReference>
<feature type="transmembrane region" description="Helical" evidence="1">
    <location>
        <begin position="100"/>
        <end position="123"/>
    </location>
</feature>
<keyword evidence="1" id="KW-1133">Transmembrane helix</keyword>
<protein>
    <recommendedName>
        <fullName evidence="4">G protein-coupled receptor</fullName>
    </recommendedName>
</protein>
<sequence length="338" mass="38856">SLFTSFSHEFPHAIHYHVHYRAAVYSTLPAGTVRHLEESTIGFILLVLLPDTLFAVRFQAVLDLFWVPYFILNANSLTWPFAYPFLLWTNGMDTFYPPFSYIYVFYILYGQCYGIVLISLHRLLSVMVPQSGAIKFLDTLPRLLIFVAHLVSPLAGTSVHFFFQTPTRFIYQNATNILQKFTLTGDINVNSVIATTTTISVTIFGFVCYAVMFLRLRRMTTRDTSRIKRRELPLIVSSFFLFLFMCLLTVYFVLLYFISRVGTLADVQELRSFYPIISSLFCYSTPWLLMVTSAETRKRVLGSRLDSLLCCKLVFRVSPSSVVRPTQPTFATSDQRII</sequence>
<evidence type="ECO:0000313" key="2">
    <source>
        <dbReference type="EMBL" id="GMS96909.1"/>
    </source>
</evidence>
<feature type="transmembrane region" description="Helical" evidence="1">
    <location>
        <begin position="65"/>
        <end position="88"/>
    </location>
</feature>
<keyword evidence="1" id="KW-0472">Membrane</keyword>
<keyword evidence="3" id="KW-1185">Reference proteome</keyword>
<dbReference type="EMBL" id="BTSX01000004">
    <property type="protein sequence ID" value="GMS96909.1"/>
    <property type="molecule type" value="Genomic_DNA"/>
</dbReference>
<dbReference type="Proteomes" id="UP001432027">
    <property type="component" value="Unassembled WGS sequence"/>
</dbReference>
<dbReference type="AlphaFoldDB" id="A0AAV5TSE5"/>
<feature type="non-terminal residue" evidence="2">
    <location>
        <position position="338"/>
    </location>
</feature>
<comment type="caution">
    <text evidence="2">The sequence shown here is derived from an EMBL/GenBank/DDBJ whole genome shotgun (WGS) entry which is preliminary data.</text>
</comment>
<dbReference type="InterPro" id="IPR051119">
    <property type="entry name" value="Nematode_SR-like"/>
</dbReference>